<accession>A0ACB9FSR7</accession>
<dbReference type="EMBL" id="CM042033">
    <property type="protein sequence ID" value="KAI3774184.1"/>
    <property type="molecule type" value="Genomic_DNA"/>
</dbReference>
<reference evidence="1 2" key="2">
    <citation type="journal article" date="2022" name="Mol. Ecol. Resour.">
        <title>The genomes of chicory, endive, great burdock and yacon provide insights into Asteraceae paleo-polyploidization history and plant inulin production.</title>
        <authorList>
            <person name="Fan W."/>
            <person name="Wang S."/>
            <person name="Wang H."/>
            <person name="Wang A."/>
            <person name="Jiang F."/>
            <person name="Liu H."/>
            <person name="Zhao H."/>
            <person name="Xu D."/>
            <person name="Zhang Y."/>
        </authorList>
    </citation>
    <scope>NUCLEOTIDE SEQUENCE [LARGE SCALE GENOMIC DNA]</scope>
    <source>
        <strain evidence="2">cv. Yunnan</strain>
        <tissue evidence="1">Leaves</tissue>
    </source>
</reference>
<sequence>MMISGKHTFKSPYLSPISGGEPPPSLPPSPNHNQNVSPNRHLKPRSSFRNTGLLRGVWPSSTPRSSKPDNPPVTTTATATTTTTLADYLGNDRKRDSLGSSFLRKQRSCSEFSRFESNPKEENKLKDNHKPITGGGSMRYTGKFRFLRKSPTSISSSGDGTMGELVIMPGRSSVDENELRRRSYSGMRSGSFSEDSECSDMGSPFITERSSPASYMASTISSRKSISNSPTKSTIKNAMKKANALSLQSKWGSSSGRPESPPMTPNSPISRSKPPTSPSRTGKRNILHMGLDLIKIKKNGPGCLSPLGVGMVMVENVHELRMMHGSWMQWRYANARASVINESLDNKAKIASFHAWKSIAKLQQSVLQKRIQIQKEKLEMKLNYIFHSQMKMLEAWRDMEKRHTSYVTITKDCLEAIACRVPLIEGPKMDPQAITIALIHGTDLVESLISNVTSLVPTASETALVFSELAKVAIKEKSMLEECFEDFRVISTLEVKERSLRCSVMEMTLCEA</sequence>
<evidence type="ECO:0000313" key="1">
    <source>
        <dbReference type="EMBL" id="KAI3774184.1"/>
    </source>
</evidence>
<gene>
    <name evidence="1" type="ORF">L1987_48729</name>
</gene>
<comment type="caution">
    <text evidence="1">The sequence shown here is derived from an EMBL/GenBank/DDBJ whole genome shotgun (WGS) entry which is preliminary data.</text>
</comment>
<name>A0ACB9FSR7_9ASTR</name>
<reference evidence="2" key="1">
    <citation type="journal article" date="2022" name="Mol. Ecol. Resour.">
        <title>The genomes of chicory, endive, great burdock and yacon provide insights into Asteraceae palaeo-polyploidization history and plant inulin production.</title>
        <authorList>
            <person name="Fan W."/>
            <person name="Wang S."/>
            <person name="Wang H."/>
            <person name="Wang A."/>
            <person name="Jiang F."/>
            <person name="Liu H."/>
            <person name="Zhao H."/>
            <person name="Xu D."/>
            <person name="Zhang Y."/>
        </authorList>
    </citation>
    <scope>NUCLEOTIDE SEQUENCE [LARGE SCALE GENOMIC DNA]</scope>
    <source>
        <strain evidence="2">cv. Yunnan</strain>
    </source>
</reference>
<organism evidence="1 2">
    <name type="scientific">Smallanthus sonchifolius</name>
    <dbReference type="NCBI Taxonomy" id="185202"/>
    <lineage>
        <taxon>Eukaryota</taxon>
        <taxon>Viridiplantae</taxon>
        <taxon>Streptophyta</taxon>
        <taxon>Embryophyta</taxon>
        <taxon>Tracheophyta</taxon>
        <taxon>Spermatophyta</taxon>
        <taxon>Magnoliopsida</taxon>
        <taxon>eudicotyledons</taxon>
        <taxon>Gunneridae</taxon>
        <taxon>Pentapetalae</taxon>
        <taxon>asterids</taxon>
        <taxon>campanulids</taxon>
        <taxon>Asterales</taxon>
        <taxon>Asteraceae</taxon>
        <taxon>Asteroideae</taxon>
        <taxon>Heliantheae alliance</taxon>
        <taxon>Millerieae</taxon>
        <taxon>Smallanthus</taxon>
    </lineage>
</organism>
<evidence type="ECO:0000313" key="2">
    <source>
        <dbReference type="Proteomes" id="UP001056120"/>
    </source>
</evidence>
<keyword evidence="2" id="KW-1185">Reference proteome</keyword>
<dbReference type="Proteomes" id="UP001056120">
    <property type="component" value="Linkage Group LG16"/>
</dbReference>
<proteinExistence type="predicted"/>
<protein>
    <submittedName>
        <fullName evidence="1">Uncharacterized protein</fullName>
    </submittedName>
</protein>